<dbReference type="InterPro" id="IPR018053">
    <property type="entry name" value="Glyco_hydro_32_AS"/>
</dbReference>
<keyword evidence="3 8" id="KW-0378">Hydrolase</keyword>
<dbReference type="PROSITE" id="PS00609">
    <property type="entry name" value="GLYCOSYL_HYDROL_F32"/>
    <property type="match status" value="1"/>
</dbReference>
<evidence type="ECO:0000259" key="6">
    <source>
        <dbReference type="Pfam" id="PF00251"/>
    </source>
</evidence>
<dbReference type="Pfam" id="PF08244">
    <property type="entry name" value="Glyco_hydro_32C"/>
    <property type="match status" value="1"/>
</dbReference>
<reference evidence="9" key="1">
    <citation type="submission" date="2017-11" db="EMBL/GenBank/DDBJ databases">
        <title>Phenotypic and genomic properties of facultatively anaerobic sulfur-reducing natronoarchaea from hypersaline soda lakes.</title>
        <authorList>
            <person name="Sorokin D.Y."/>
            <person name="Kublanov I.V."/>
            <person name="Roman P."/>
            <person name="Sinninghe Damste J.S."/>
            <person name="Golyshin P.N."/>
            <person name="Rojo D."/>
            <person name="Ciordia S."/>
            <person name="Mena M.D.C."/>
            <person name="Ferrer M."/>
            <person name="Messina E."/>
            <person name="Smedile F."/>
            <person name="La Spada G."/>
            <person name="La Cono V."/>
            <person name="Yakimov M.M."/>
        </authorList>
    </citation>
    <scope>NUCLEOTIDE SEQUENCE [LARGE SCALE GENOMIC DNA]</scope>
    <source>
        <strain evidence="9">AArc-Sl</strain>
    </source>
</reference>
<evidence type="ECO:0000256" key="5">
    <source>
        <dbReference type="SAM" id="MobiDB-lite"/>
    </source>
</evidence>
<feature type="domain" description="Glycosyl hydrolase family 32 C-terminal" evidence="7">
    <location>
        <begin position="553"/>
        <end position="697"/>
    </location>
</feature>
<dbReference type="KEGG" id="hdf:AArcSl_0935"/>
<feature type="domain" description="Glycosyl hydrolase family 32 N-terminal" evidence="6">
    <location>
        <begin position="252"/>
        <end position="546"/>
    </location>
</feature>
<evidence type="ECO:0000256" key="2">
    <source>
        <dbReference type="ARBA" id="ARBA00012758"/>
    </source>
</evidence>
<keyword evidence="4 8" id="KW-0326">Glycosidase</keyword>
<protein>
    <recommendedName>
        <fullName evidence="2">beta-fructofuranosidase</fullName>
        <ecNumber evidence="2">3.2.1.26</ecNumber>
    </recommendedName>
</protein>
<evidence type="ECO:0000256" key="3">
    <source>
        <dbReference type="ARBA" id="ARBA00022801"/>
    </source>
</evidence>
<dbReference type="GO" id="GO:0004564">
    <property type="term" value="F:beta-fructofuranosidase activity"/>
    <property type="evidence" value="ECO:0007669"/>
    <property type="project" value="UniProtKB-EC"/>
</dbReference>
<dbReference type="SUPFAM" id="SSF49899">
    <property type="entry name" value="Concanavalin A-like lectins/glucanases"/>
    <property type="match status" value="1"/>
</dbReference>
<dbReference type="InterPro" id="IPR001362">
    <property type="entry name" value="Glyco_hydro_32"/>
</dbReference>
<dbReference type="InterPro" id="IPR051214">
    <property type="entry name" value="GH32_Enzymes"/>
</dbReference>
<sequence length="725" mass="79408">MAVGFLAVGELDTEERAALTWCRTEFDTKRIQLDAVSDGDALAGRDVIWWHANEPIATPRDVADCASVFQSFLDDGGGLLLSSRAVAQVSALGIDPVPPDATGTEPIDEPTGVLWKSVYSDHPILGELAGLRHHTQPAGKPAPYARYEDVLPERADVLAGTFRGDTDVPAELATLQWRVGDGTVVGMGQGMAFAGADAKDTEANRERIAKNALRFLAEDAGFALTSGRPVDAEGLDRHRRELADDFQRPRYHLSPPANWLNDPNGCLRWNDRYHVFYQYNPAGPHHDTIHWGHAVSEDLLHWEDKPVALSPTPSGPDRDGCWSGCAVDDDGTARIVYTGGRDRWQLPCLATAADDELSEWIPVDDNPVIEQPPAELDLLSTEHWHAEFRDHAIWETGGRWYQLVGGGLEDVGGTVILYESPDLRNWEYVGPVLVGDWETPGTVWECPELLDFGDSQLLHVSNYEEVLYFLGEFDADAGTFHERRRDTLDPGDFYAPQSLQDGDRTVTFGWIPEARGISRQWDAGWAGTLSIPRELSVEGGRLHQRPIREFTELRKRRLCEGRVGLDDETRRLDAAGRSIEIQATLEIDDASEIGFLVCATPDGAEQTKIRYDGESVTIDREDASLDPGANATPQSVGVEDLESPLDVRIFVDGSVVELFAGGRRALTGRIYPTRHDSTGVAAYASDGSGSVDATVWDMGGAWPAVTEPSARSKPKKSGITSPDGG</sequence>
<evidence type="ECO:0000313" key="9">
    <source>
        <dbReference type="Proteomes" id="UP000263012"/>
    </source>
</evidence>
<name>A0A343THK1_9EURY</name>
<dbReference type="SMART" id="SM00640">
    <property type="entry name" value="Glyco_32"/>
    <property type="match status" value="1"/>
</dbReference>
<accession>A0A343THK1</accession>
<dbReference type="InterPro" id="IPR013148">
    <property type="entry name" value="Glyco_hydro_32_N"/>
</dbReference>
<dbReference type="Gene3D" id="2.115.10.20">
    <property type="entry name" value="Glycosyl hydrolase domain, family 43"/>
    <property type="match status" value="1"/>
</dbReference>
<dbReference type="AlphaFoldDB" id="A0A343THK1"/>
<comment type="similarity">
    <text evidence="1">Belongs to the glycosyl hydrolase 32 family.</text>
</comment>
<dbReference type="Proteomes" id="UP000263012">
    <property type="component" value="Chromosome"/>
</dbReference>
<dbReference type="EMBL" id="CP025066">
    <property type="protein sequence ID" value="AUX08573.1"/>
    <property type="molecule type" value="Genomic_DNA"/>
</dbReference>
<dbReference type="InterPro" id="IPR013189">
    <property type="entry name" value="Glyco_hydro_32_C"/>
</dbReference>
<dbReference type="InterPro" id="IPR023296">
    <property type="entry name" value="Glyco_hydro_beta-prop_sf"/>
</dbReference>
<keyword evidence="9" id="KW-1185">Reference proteome</keyword>
<dbReference type="CDD" id="cd08996">
    <property type="entry name" value="GH32_FFase"/>
    <property type="match status" value="1"/>
</dbReference>
<evidence type="ECO:0000256" key="1">
    <source>
        <dbReference type="ARBA" id="ARBA00009902"/>
    </source>
</evidence>
<proteinExistence type="inferred from homology"/>
<dbReference type="SUPFAM" id="SSF75005">
    <property type="entry name" value="Arabinanase/levansucrase/invertase"/>
    <property type="match status" value="1"/>
</dbReference>
<evidence type="ECO:0000259" key="7">
    <source>
        <dbReference type="Pfam" id="PF08244"/>
    </source>
</evidence>
<organism evidence="8 9">
    <name type="scientific">Halalkaliarchaeum desulfuricum</name>
    <dbReference type="NCBI Taxonomy" id="2055893"/>
    <lineage>
        <taxon>Archaea</taxon>
        <taxon>Methanobacteriati</taxon>
        <taxon>Methanobacteriota</taxon>
        <taxon>Stenosarchaea group</taxon>
        <taxon>Halobacteria</taxon>
        <taxon>Halobacteriales</taxon>
        <taxon>Haloferacaceae</taxon>
        <taxon>Halalkaliarchaeum</taxon>
    </lineage>
</organism>
<dbReference type="InterPro" id="IPR013320">
    <property type="entry name" value="ConA-like_dom_sf"/>
</dbReference>
<gene>
    <name evidence="8" type="primary">sacA</name>
    <name evidence="8" type="ORF">AArcSl_0935</name>
</gene>
<evidence type="ECO:0000256" key="4">
    <source>
        <dbReference type="ARBA" id="ARBA00023295"/>
    </source>
</evidence>
<dbReference type="Gene3D" id="2.60.120.560">
    <property type="entry name" value="Exo-inulinase, domain 1"/>
    <property type="match status" value="1"/>
</dbReference>
<dbReference type="EC" id="3.2.1.26" evidence="2"/>
<dbReference type="Pfam" id="PF00251">
    <property type="entry name" value="Glyco_hydro_32N"/>
    <property type="match status" value="1"/>
</dbReference>
<dbReference type="PANTHER" id="PTHR43101">
    <property type="entry name" value="BETA-FRUCTOSIDASE"/>
    <property type="match status" value="1"/>
</dbReference>
<feature type="region of interest" description="Disordered" evidence="5">
    <location>
        <begin position="703"/>
        <end position="725"/>
    </location>
</feature>
<evidence type="ECO:0000313" key="8">
    <source>
        <dbReference type="EMBL" id="AUX08573.1"/>
    </source>
</evidence>
<dbReference type="PANTHER" id="PTHR43101:SF1">
    <property type="entry name" value="BETA-FRUCTOSIDASE"/>
    <property type="match status" value="1"/>
</dbReference>
<dbReference type="GO" id="GO:0005975">
    <property type="term" value="P:carbohydrate metabolic process"/>
    <property type="evidence" value="ECO:0007669"/>
    <property type="project" value="InterPro"/>
</dbReference>